<dbReference type="SMART" id="SM00217">
    <property type="entry name" value="WAP"/>
    <property type="match status" value="1"/>
</dbReference>
<dbReference type="PROSITE" id="PS51390">
    <property type="entry name" value="WAP"/>
    <property type="match status" value="1"/>
</dbReference>
<feature type="domain" description="WAP" evidence="2">
    <location>
        <begin position="34"/>
        <end position="84"/>
    </location>
</feature>
<dbReference type="InterPro" id="IPR008197">
    <property type="entry name" value="WAP_dom"/>
</dbReference>
<name>A0A516SN09_PENVA</name>
<dbReference type="InterPro" id="IPR036645">
    <property type="entry name" value="Elafin-like_sf"/>
</dbReference>
<dbReference type="Gene3D" id="4.10.75.10">
    <property type="entry name" value="Elafin-like"/>
    <property type="match status" value="1"/>
</dbReference>
<keyword evidence="1" id="KW-0732">Signal</keyword>
<accession>A0A516SN09</accession>
<dbReference type="SUPFAM" id="SSF57256">
    <property type="entry name" value="Elafin-like"/>
    <property type="match status" value="1"/>
</dbReference>
<dbReference type="GO" id="GO:0030414">
    <property type="term" value="F:peptidase inhibitor activity"/>
    <property type="evidence" value="ECO:0007669"/>
    <property type="project" value="InterPro"/>
</dbReference>
<feature type="chain" id="PRO_5021830511" evidence="1">
    <location>
        <begin position="24"/>
        <end position="93"/>
    </location>
</feature>
<dbReference type="GO" id="GO:0005576">
    <property type="term" value="C:extracellular region"/>
    <property type="evidence" value="ECO:0007669"/>
    <property type="project" value="InterPro"/>
</dbReference>
<evidence type="ECO:0000259" key="2">
    <source>
        <dbReference type="PROSITE" id="PS51390"/>
    </source>
</evidence>
<evidence type="ECO:0000256" key="1">
    <source>
        <dbReference type="SAM" id="SignalP"/>
    </source>
</evidence>
<feature type="signal peptide" evidence="1">
    <location>
        <begin position="1"/>
        <end position="23"/>
    </location>
</feature>
<proteinExistence type="evidence at transcript level"/>
<protein>
    <submittedName>
        <fullName evidence="3">SWD4</fullName>
    </submittedName>
</protein>
<dbReference type="AlphaFoldDB" id="A0A516SN09"/>
<sequence length="93" mass="10010">MMTFRGISVCVVCVVVMLMTCSAQTSTEQEVETDSVKPGSCPPITASQLEQQGVKNVECQQDSDCDDTDKCCLVPGGLSCVEPEVGSDEEMRR</sequence>
<dbReference type="Pfam" id="PF00095">
    <property type="entry name" value="WAP"/>
    <property type="match status" value="1"/>
</dbReference>
<evidence type="ECO:0000313" key="3">
    <source>
        <dbReference type="EMBL" id="QDQ29858.1"/>
    </source>
</evidence>
<reference evidence="3" key="1">
    <citation type="submission" date="2019-01" db="EMBL/GenBank/DDBJ databases">
        <authorList>
            <person name="Yang L."/>
        </authorList>
    </citation>
    <scope>NUCLEOTIDE SEQUENCE</scope>
</reference>
<dbReference type="EMBL" id="MK354273">
    <property type="protein sequence ID" value="QDQ29858.1"/>
    <property type="molecule type" value="mRNA"/>
</dbReference>
<organism evidence="3">
    <name type="scientific">Penaeus vannamei</name>
    <name type="common">Whiteleg shrimp</name>
    <name type="synonym">Litopenaeus vannamei</name>
    <dbReference type="NCBI Taxonomy" id="6689"/>
    <lineage>
        <taxon>Eukaryota</taxon>
        <taxon>Metazoa</taxon>
        <taxon>Ecdysozoa</taxon>
        <taxon>Arthropoda</taxon>
        <taxon>Crustacea</taxon>
        <taxon>Multicrustacea</taxon>
        <taxon>Malacostraca</taxon>
        <taxon>Eumalacostraca</taxon>
        <taxon>Eucarida</taxon>
        <taxon>Decapoda</taxon>
        <taxon>Dendrobranchiata</taxon>
        <taxon>Penaeoidea</taxon>
        <taxon>Penaeidae</taxon>
        <taxon>Penaeus</taxon>
    </lineage>
</organism>